<evidence type="ECO:0000256" key="4">
    <source>
        <dbReference type="SAM" id="MobiDB-lite"/>
    </source>
</evidence>
<dbReference type="InterPro" id="IPR001680">
    <property type="entry name" value="WD40_rpt"/>
</dbReference>
<keyword evidence="3" id="KW-0175">Coiled coil</keyword>
<accession>A0A7G2CLG4</accession>
<dbReference type="Proteomes" id="UP000515908">
    <property type="component" value="Chromosome 13"/>
</dbReference>
<protein>
    <recommendedName>
        <fullName evidence="7">Guanine nucleotide-binding protein subunit beta-like protein</fullName>
    </recommendedName>
</protein>
<dbReference type="PANTHER" id="PTHR19848:SF8">
    <property type="entry name" value="F-BOX AND WD REPEAT DOMAIN CONTAINING 7"/>
    <property type="match status" value="1"/>
</dbReference>
<dbReference type="AlphaFoldDB" id="A0A7G2CLG4"/>
<evidence type="ECO:0000313" key="6">
    <source>
        <dbReference type="Proteomes" id="UP000515908"/>
    </source>
</evidence>
<name>A0A7G2CLG4_9TRYP</name>
<keyword evidence="2" id="KW-0677">Repeat</keyword>
<evidence type="ECO:0000256" key="2">
    <source>
        <dbReference type="ARBA" id="ARBA00022737"/>
    </source>
</evidence>
<feature type="coiled-coil region" evidence="3">
    <location>
        <begin position="101"/>
        <end position="160"/>
    </location>
</feature>
<sequence length="602" mass="66768">MSSLDFREILQNQVDARNSREIEATLPLFKLYQFHLQEHLKFSDVKEENRRLALTVAQLKEENNVLRVKGEEGDRHASDLLRLRAAFQEKETHISLLKKDLDECSKERQVLFDEHKSLREENAVLRTGSGKGFVDLVRENESLKSRLNNLERLLNGGKKSTGTPLAPAEGPRHVEVAASREQRLKPSPVAEEGAQSSPMRPEVKLAVSTSPSPTEEETVERFGETDKFYYPRLSAPRYNCFMNTSPHQGNHLYCISPLDRDSNRFATCGGDRKIRTWSVYDADSKSGGVALETRFDFPLKNNGLPLCLFYNQKHLFCGCDDGAIYAVDPSSSLKSPFSVSNPFKNQTAGRDNSKVIHLSASSSSKHCYSAQGDRVIKVWDCKKGVCLKDIQCKSFITGLELDTNNGDGEGDGGDSVIYSTHDNGLLCVWDKRTCVCSSETRSRHDSGIVSFVKGNGGPRYFVRRSSGSGTSPSFSNAIFTLHKNAAICGRDIRKLSDPFLYYKPSALQTGTKPMRFSAVEDEGNDLLFSVGSAGGETLILSYRKMSSDPNDPGAVLNTLTTKPSSLTVFDTTWVSTDPASNTSNILCGLTEDRKLVGWKMFS</sequence>
<dbReference type="Gene3D" id="2.130.10.10">
    <property type="entry name" value="YVTN repeat-like/Quinoprotein amine dehydrogenase"/>
    <property type="match status" value="1"/>
</dbReference>
<dbReference type="SUPFAM" id="SSF50978">
    <property type="entry name" value="WD40 repeat-like"/>
    <property type="match status" value="1"/>
</dbReference>
<evidence type="ECO:0000256" key="1">
    <source>
        <dbReference type="ARBA" id="ARBA00022574"/>
    </source>
</evidence>
<dbReference type="InterPro" id="IPR036322">
    <property type="entry name" value="WD40_repeat_dom_sf"/>
</dbReference>
<reference evidence="5 6" key="1">
    <citation type="submission" date="2020-08" db="EMBL/GenBank/DDBJ databases">
        <authorList>
            <person name="Newling K."/>
            <person name="Davey J."/>
            <person name="Forrester S."/>
        </authorList>
    </citation>
    <scope>NUCLEOTIDE SEQUENCE [LARGE SCALE GENOMIC DNA]</scope>
    <source>
        <strain evidence="6">Crithidia deanei Carvalho (ATCC PRA-265)</strain>
    </source>
</reference>
<organism evidence="5 6">
    <name type="scientific">Angomonas deanei</name>
    <dbReference type="NCBI Taxonomy" id="59799"/>
    <lineage>
        <taxon>Eukaryota</taxon>
        <taxon>Discoba</taxon>
        <taxon>Euglenozoa</taxon>
        <taxon>Kinetoplastea</taxon>
        <taxon>Metakinetoplastina</taxon>
        <taxon>Trypanosomatida</taxon>
        <taxon>Trypanosomatidae</taxon>
        <taxon>Strigomonadinae</taxon>
        <taxon>Angomonas</taxon>
    </lineage>
</organism>
<evidence type="ECO:0000256" key="3">
    <source>
        <dbReference type="SAM" id="Coils"/>
    </source>
</evidence>
<dbReference type="InterPro" id="IPR015943">
    <property type="entry name" value="WD40/YVTN_repeat-like_dom_sf"/>
</dbReference>
<evidence type="ECO:0000313" key="5">
    <source>
        <dbReference type="EMBL" id="CAD2219092.1"/>
    </source>
</evidence>
<dbReference type="VEuPathDB" id="TriTrypDB:ADEAN_000658500"/>
<keyword evidence="6" id="KW-1185">Reference proteome</keyword>
<keyword evidence="1" id="KW-0853">WD repeat</keyword>
<dbReference type="SMART" id="SM00320">
    <property type="entry name" value="WD40"/>
    <property type="match status" value="3"/>
</dbReference>
<dbReference type="PANTHER" id="PTHR19848">
    <property type="entry name" value="WD40 REPEAT PROTEIN"/>
    <property type="match status" value="1"/>
</dbReference>
<proteinExistence type="predicted"/>
<feature type="coiled-coil region" evidence="3">
    <location>
        <begin position="42"/>
        <end position="69"/>
    </location>
</feature>
<evidence type="ECO:0008006" key="7">
    <source>
        <dbReference type="Google" id="ProtNLM"/>
    </source>
</evidence>
<feature type="region of interest" description="Disordered" evidence="4">
    <location>
        <begin position="179"/>
        <end position="214"/>
    </location>
</feature>
<gene>
    <name evidence="5" type="ORF">ADEAN_000658500</name>
</gene>
<dbReference type="EMBL" id="LR877157">
    <property type="protein sequence ID" value="CAD2219092.1"/>
    <property type="molecule type" value="Genomic_DNA"/>
</dbReference>